<keyword evidence="5" id="KW-0067">ATP-binding</keyword>
<dbReference type="Pfam" id="PF00133">
    <property type="entry name" value="tRNA-synt_1"/>
    <property type="match status" value="1"/>
</dbReference>
<dbReference type="AlphaFoldDB" id="S7PWV9"/>
<evidence type="ECO:0000256" key="1">
    <source>
        <dbReference type="ARBA" id="ARBA00005594"/>
    </source>
</evidence>
<accession>S7PWV9</accession>
<sequence length="203" mass="22547">MNPQLSTAVTEAFVRLHEEGVIYSSTHLVNWSCTLNTAISDIEVDKELRSQTLHSVPGYKEKVEFGVLISFACKVQGSERDNFDGDNSGKCGCSCAPQRSQILVPEGEEHDPPPSPPPPFLSHIFDDFRSPLHMTRKTTRLGRGTVWRPLASWTPDGPWSMCLAFLGLPRFEAWKAVLVALKEWVLLGGIKDNPMVVPLCNQS</sequence>
<keyword evidence="11" id="KW-1185">Reference proteome</keyword>
<dbReference type="InterPro" id="IPR002300">
    <property type="entry name" value="aa-tRNA-synth_Ia"/>
</dbReference>
<dbReference type="GO" id="GO:0004832">
    <property type="term" value="F:valine-tRNA ligase activity"/>
    <property type="evidence" value="ECO:0007669"/>
    <property type="project" value="UniProtKB-EC"/>
</dbReference>
<dbReference type="EMBL" id="KE164148">
    <property type="protein sequence ID" value="EPQ15428.1"/>
    <property type="molecule type" value="Genomic_DNA"/>
</dbReference>
<evidence type="ECO:0000313" key="11">
    <source>
        <dbReference type="Proteomes" id="UP000052978"/>
    </source>
</evidence>
<dbReference type="InterPro" id="IPR002303">
    <property type="entry name" value="Valyl-tRNA_ligase"/>
</dbReference>
<dbReference type="InterPro" id="IPR014729">
    <property type="entry name" value="Rossmann-like_a/b/a_fold"/>
</dbReference>
<evidence type="ECO:0000256" key="7">
    <source>
        <dbReference type="ARBA" id="ARBA00023146"/>
    </source>
</evidence>
<protein>
    <recommendedName>
        <fullName evidence="2">valine--tRNA ligase</fullName>
        <ecNumber evidence="2">6.1.1.9</ecNumber>
    </recommendedName>
    <alternativeName>
        <fullName evidence="8">Valyl-tRNA synthetase</fullName>
    </alternativeName>
</protein>
<dbReference type="Proteomes" id="UP000052978">
    <property type="component" value="Unassembled WGS sequence"/>
</dbReference>
<keyword evidence="3" id="KW-0436">Ligase</keyword>
<keyword evidence="7 10" id="KW-0030">Aminoacyl-tRNA synthetase</keyword>
<evidence type="ECO:0000256" key="3">
    <source>
        <dbReference type="ARBA" id="ARBA00022598"/>
    </source>
</evidence>
<name>S7PWV9_MYOBR</name>
<dbReference type="SUPFAM" id="SSF52374">
    <property type="entry name" value="Nucleotidylyl transferase"/>
    <property type="match status" value="1"/>
</dbReference>
<evidence type="ECO:0000256" key="5">
    <source>
        <dbReference type="ARBA" id="ARBA00022840"/>
    </source>
</evidence>
<dbReference type="PANTHER" id="PTHR11946">
    <property type="entry name" value="VALYL-TRNA SYNTHETASES"/>
    <property type="match status" value="1"/>
</dbReference>
<proteinExistence type="inferred from homology"/>
<comment type="similarity">
    <text evidence="1">Belongs to the class-I aminoacyl-tRNA synthetase family.</text>
</comment>
<evidence type="ECO:0000259" key="9">
    <source>
        <dbReference type="Pfam" id="PF00133"/>
    </source>
</evidence>
<organism evidence="10 11">
    <name type="scientific">Myotis brandtii</name>
    <name type="common">Brandt's bat</name>
    <dbReference type="NCBI Taxonomy" id="109478"/>
    <lineage>
        <taxon>Eukaryota</taxon>
        <taxon>Metazoa</taxon>
        <taxon>Chordata</taxon>
        <taxon>Craniata</taxon>
        <taxon>Vertebrata</taxon>
        <taxon>Euteleostomi</taxon>
        <taxon>Mammalia</taxon>
        <taxon>Eutheria</taxon>
        <taxon>Laurasiatheria</taxon>
        <taxon>Chiroptera</taxon>
        <taxon>Yangochiroptera</taxon>
        <taxon>Vespertilionidae</taxon>
        <taxon>Myotis</taxon>
    </lineage>
</organism>
<evidence type="ECO:0000256" key="6">
    <source>
        <dbReference type="ARBA" id="ARBA00022917"/>
    </source>
</evidence>
<dbReference type="Gene3D" id="3.40.50.620">
    <property type="entry name" value="HUPs"/>
    <property type="match status" value="1"/>
</dbReference>
<reference evidence="10 11" key="1">
    <citation type="journal article" date="2013" name="Nat. Commun.">
        <title>Genome analysis reveals insights into physiology and longevity of the Brandt's bat Myotis brandtii.</title>
        <authorList>
            <person name="Seim I."/>
            <person name="Fang X."/>
            <person name="Xiong Z."/>
            <person name="Lobanov A.V."/>
            <person name="Huang Z."/>
            <person name="Ma S."/>
            <person name="Feng Y."/>
            <person name="Turanov A.A."/>
            <person name="Zhu Y."/>
            <person name="Lenz T.L."/>
            <person name="Gerashchenko M.V."/>
            <person name="Fan D."/>
            <person name="Hee Yim S."/>
            <person name="Yao X."/>
            <person name="Jordan D."/>
            <person name="Xiong Y."/>
            <person name="Ma Y."/>
            <person name="Lyapunov A.N."/>
            <person name="Chen G."/>
            <person name="Kulakova O.I."/>
            <person name="Sun Y."/>
            <person name="Lee S.G."/>
            <person name="Bronson R.T."/>
            <person name="Moskalev A.A."/>
            <person name="Sunyaev S.R."/>
            <person name="Zhang G."/>
            <person name="Krogh A."/>
            <person name="Wang J."/>
            <person name="Gladyshev V.N."/>
        </authorList>
    </citation>
    <scope>NUCLEOTIDE SEQUENCE [LARGE SCALE GENOMIC DNA]</scope>
</reference>
<dbReference type="GO" id="GO:0005829">
    <property type="term" value="C:cytosol"/>
    <property type="evidence" value="ECO:0007669"/>
    <property type="project" value="TreeGrafter"/>
</dbReference>
<evidence type="ECO:0000256" key="2">
    <source>
        <dbReference type="ARBA" id="ARBA00013169"/>
    </source>
</evidence>
<keyword evidence="6" id="KW-0648">Protein biosynthesis</keyword>
<gene>
    <name evidence="10" type="ORF">D623_10011553</name>
</gene>
<feature type="domain" description="Aminoacyl-tRNA synthetase class Ia" evidence="9">
    <location>
        <begin position="1"/>
        <end position="46"/>
    </location>
</feature>
<dbReference type="GO" id="GO:0006438">
    <property type="term" value="P:valyl-tRNA aminoacylation"/>
    <property type="evidence" value="ECO:0007669"/>
    <property type="project" value="InterPro"/>
</dbReference>
<dbReference type="GO" id="GO:0005524">
    <property type="term" value="F:ATP binding"/>
    <property type="evidence" value="ECO:0007669"/>
    <property type="project" value="UniProtKB-KW"/>
</dbReference>
<evidence type="ECO:0000313" key="10">
    <source>
        <dbReference type="EMBL" id="EPQ15428.1"/>
    </source>
</evidence>
<dbReference type="PANTHER" id="PTHR11946:SF109">
    <property type="entry name" value="VALINE--TRNA LIGASE"/>
    <property type="match status" value="1"/>
</dbReference>
<dbReference type="EC" id="6.1.1.9" evidence="2"/>
<evidence type="ECO:0000256" key="8">
    <source>
        <dbReference type="ARBA" id="ARBA00029936"/>
    </source>
</evidence>
<evidence type="ECO:0000256" key="4">
    <source>
        <dbReference type="ARBA" id="ARBA00022741"/>
    </source>
</evidence>
<keyword evidence="4" id="KW-0547">Nucleotide-binding</keyword>